<evidence type="ECO:0000259" key="10">
    <source>
        <dbReference type="Pfam" id="PF04535"/>
    </source>
</evidence>
<dbReference type="GO" id="GO:0005886">
    <property type="term" value="C:plasma membrane"/>
    <property type="evidence" value="ECO:0007669"/>
    <property type="project" value="UniProtKB-SubCell"/>
</dbReference>
<evidence type="ECO:0000256" key="5">
    <source>
        <dbReference type="ARBA" id="ARBA00022692"/>
    </source>
</evidence>
<feature type="non-terminal residue" evidence="11">
    <location>
        <position position="1"/>
    </location>
</feature>
<evidence type="ECO:0000313" key="12">
    <source>
        <dbReference type="Proteomes" id="UP000824469"/>
    </source>
</evidence>
<evidence type="ECO:0000256" key="9">
    <source>
        <dbReference type="SAM" id="MobiDB-lite"/>
    </source>
</evidence>
<comment type="caution">
    <text evidence="8">Lacks conserved residue(s) required for the propagation of feature annotation.</text>
</comment>
<feature type="transmembrane region" description="Helical" evidence="8">
    <location>
        <begin position="100"/>
        <end position="120"/>
    </location>
</feature>
<keyword evidence="6 8" id="KW-1133">Transmembrane helix</keyword>
<evidence type="ECO:0000256" key="8">
    <source>
        <dbReference type="RuleBase" id="RU361233"/>
    </source>
</evidence>
<dbReference type="OMA" id="SASMIAC"/>
<keyword evidence="12" id="KW-1185">Reference proteome</keyword>
<dbReference type="NCBIfam" id="TIGR01569">
    <property type="entry name" value="A_tha_TIGR01569"/>
    <property type="match status" value="1"/>
</dbReference>
<comment type="subcellular location">
    <subcellularLocation>
        <location evidence="1 8">Cell membrane</location>
        <topology evidence="1 8">Multi-pass membrane protein</topology>
    </subcellularLocation>
</comment>
<evidence type="ECO:0000256" key="2">
    <source>
        <dbReference type="ARBA" id="ARBA00007651"/>
    </source>
</evidence>
<feature type="domain" description="Casparian strip membrane protein" evidence="10">
    <location>
        <begin position="100"/>
        <end position="226"/>
    </location>
</feature>
<dbReference type="EMBL" id="JAHRHJ020000007">
    <property type="protein sequence ID" value="KAH9310027.1"/>
    <property type="molecule type" value="Genomic_DNA"/>
</dbReference>
<reference evidence="11 12" key="1">
    <citation type="journal article" date="2021" name="Nat. Plants">
        <title>The Taxus genome provides insights into paclitaxel biosynthesis.</title>
        <authorList>
            <person name="Xiong X."/>
            <person name="Gou J."/>
            <person name="Liao Q."/>
            <person name="Li Y."/>
            <person name="Zhou Q."/>
            <person name="Bi G."/>
            <person name="Li C."/>
            <person name="Du R."/>
            <person name="Wang X."/>
            <person name="Sun T."/>
            <person name="Guo L."/>
            <person name="Liang H."/>
            <person name="Lu P."/>
            <person name="Wu Y."/>
            <person name="Zhang Z."/>
            <person name="Ro D.K."/>
            <person name="Shang Y."/>
            <person name="Huang S."/>
            <person name="Yan J."/>
        </authorList>
    </citation>
    <scope>NUCLEOTIDE SEQUENCE [LARGE SCALE GENOMIC DNA]</scope>
    <source>
        <strain evidence="11">Ta-2019</strain>
    </source>
</reference>
<evidence type="ECO:0000313" key="11">
    <source>
        <dbReference type="EMBL" id="KAH9310027.1"/>
    </source>
</evidence>
<keyword evidence="5 8" id="KW-0812">Transmembrane</keyword>
<evidence type="ECO:0000256" key="6">
    <source>
        <dbReference type="ARBA" id="ARBA00022989"/>
    </source>
</evidence>
<dbReference type="Pfam" id="PF04535">
    <property type="entry name" value="CASP_dom"/>
    <property type="match status" value="1"/>
</dbReference>
<feature type="region of interest" description="Disordered" evidence="9">
    <location>
        <begin position="1"/>
        <end position="91"/>
    </location>
</feature>
<dbReference type="PANTHER" id="PTHR33573">
    <property type="entry name" value="CASP-LIKE PROTEIN 4A4"/>
    <property type="match status" value="1"/>
</dbReference>
<evidence type="ECO:0000256" key="4">
    <source>
        <dbReference type="ARBA" id="ARBA00022475"/>
    </source>
</evidence>
<comment type="caution">
    <text evidence="11">The sequence shown here is derived from an EMBL/GenBank/DDBJ whole genome shotgun (WGS) entry which is preliminary data.</text>
</comment>
<dbReference type="PANTHER" id="PTHR33573:SF50">
    <property type="entry name" value="CASP-LIKE PROTEIN 4A3"/>
    <property type="match status" value="1"/>
</dbReference>
<comment type="subunit">
    <text evidence="3 8">Homodimer and heterodimers.</text>
</comment>
<gene>
    <name evidence="11" type="ORF">KI387_037938</name>
</gene>
<name>A0AA38L735_TAXCH</name>
<accession>A0AA38L735</accession>
<proteinExistence type="inferred from homology"/>
<keyword evidence="4 8" id="KW-1003">Cell membrane</keyword>
<dbReference type="InterPro" id="IPR006459">
    <property type="entry name" value="CASP/CASPL"/>
</dbReference>
<organism evidence="11 12">
    <name type="scientific">Taxus chinensis</name>
    <name type="common">Chinese yew</name>
    <name type="synonym">Taxus wallichiana var. chinensis</name>
    <dbReference type="NCBI Taxonomy" id="29808"/>
    <lineage>
        <taxon>Eukaryota</taxon>
        <taxon>Viridiplantae</taxon>
        <taxon>Streptophyta</taxon>
        <taxon>Embryophyta</taxon>
        <taxon>Tracheophyta</taxon>
        <taxon>Spermatophyta</taxon>
        <taxon>Pinopsida</taxon>
        <taxon>Pinidae</taxon>
        <taxon>Conifers II</taxon>
        <taxon>Cupressales</taxon>
        <taxon>Taxaceae</taxon>
        <taxon>Taxus</taxon>
    </lineage>
</organism>
<dbReference type="AlphaFoldDB" id="A0AA38L735"/>
<evidence type="ECO:0000256" key="1">
    <source>
        <dbReference type="ARBA" id="ARBA00004651"/>
    </source>
</evidence>
<dbReference type="InterPro" id="IPR006702">
    <property type="entry name" value="CASP_dom"/>
</dbReference>
<comment type="similarity">
    <text evidence="2 8">Belongs to the Casparian strip membrane proteins (CASP) family.</text>
</comment>
<evidence type="ECO:0000256" key="3">
    <source>
        <dbReference type="ARBA" id="ARBA00011489"/>
    </source>
</evidence>
<keyword evidence="7 8" id="KW-0472">Membrane</keyword>
<dbReference type="Proteomes" id="UP000824469">
    <property type="component" value="Unassembled WGS sequence"/>
</dbReference>
<protein>
    <recommendedName>
        <fullName evidence="8">CASP-like protein</fullName>
    </recommendedName>
</protein>
<sequence>MEGRRNQPWGNGVPHSASAKVEPSGKADNPNFDHLFEGLQATKEEQVGSAYHKQNPNMDNEYGASRNPFDSPPHVDSSPPTTRPAQKQDKTRSRTLCSSFVEVVLRVMVVALLLLAFILIASDSKTAKLPYALGQVELKFAYFDAFKYLLSASMIACGFSIIQLIPELYRMRTGEVLIPEHIILYFNFITDQVIAYLLLSSTSAGMTASDLVRNGYEAVWLSLCSGT</sequence>
<feature type="transmembrane region" description="Helical" evidence="8">
    <location>
        <begin position="140"/>
        <end position="162"/>
    </location>
</feature>
<evidence type="ECO:0000256" key="7">
    <source>
        <dbReference type="ARBA" id="ARBA00023136"/>
    </source>
</evidence>